<gene>
    <name evidence="2" type="ORF">SAMN02745193_02462</name>
</gene>
<evidence type="ECO:0000313" key="2">
    <source>
        <dbReference type="EMBL" id="SHN62579.1"/>
    </source>
</evidence>
<dbReference type="RefSeq" id="WP_072675311.1">
    <property type="nucleotide sequence ID" value="NZ_FRDF01000015.1"/>
</dbReference>
<evidence type="ECO:0008006" key="4">
    <source>
        <dbReference type="Google" id="ProtNLM"/>
    </source>
</evidence>
<protein>
    <recommendedName>
        <fullName evidence="4">Group 4 capsule polysaccharide lipoprotein gfcB, YjbF</fullName>
    </recommendedName>
</protein>
<name>A0A1M7SVT1_9SPHN</name>
<dbReference type="Proteomes" id="UP000184391">
    <property type="component" value="Unassembled WGS sequence"/>
</dbReference>
<dbReference type="OrthoDB" id="7406594at2"/>
<keyword evidence="3" id="KW-1185">Reference proteome</keyword>
<evidence type="ECO:0000313" key="3">
    <source>
        <dbReference type="Proteomes" id="UP000184391"/>
    </source>
</evidence>
<feature type="signal peptide" evidence="1">
    <location>
        <begin position="1"/>
        <end position="20"/>
    </location>
</feature>
<sequence>MAVHWVAATGLTLGSSAAFAQSPTAFAPDAPDGPTYADLATLSNAADLVIRARIRRQTALKPERAPGLAPGFARLYIEAQTVALIAGRSAVGESLAYLVDMPLDARGKVPKLKNREMVLFADIVAGRAGEVRLVSPAAQLAYTPALEAQLRPVLNEVYAADPPPRITGISDALAVPGTLAGESETQIFLATDDRSPVSITVLRRPGQRVQWGVSWGEIIDSSARPPAPETLRWYRLACALPPQLPSNANLARDPVPRRLAASDYAFVIEALGPCERRITKGE</sequence>
<organism evidence="2 3">
    <name type="scientific">Erythrobacter sanguineus</name>
    <dbReference type="NCBI Taxonomy" id="198312"/>
    <lineage>
        <taxon>Bacteria</taxon>
        <taxon>Pseudomonadati</taxon>
        <taxon>Pseudomonadota</taxon>
        <taxon>Alphaproteobacteria</taxon>
        <taxon>Sphingomonadales</taxon>
        <taxon>Erythrobacteraceae</taxon>
        <taxon>Erythrobacter/Porphyrobacter group</taxon>
        <taxon>Erythrobacter</taxon>
    </lineage>
</organism>
<reference evidence="3" key="1">
    <citation type="submission" date="2016-12" db="EMBL/GenBank/DDBJ databases">
        <authorList>
            <person name="Varghese N."/>
            <person name="Submissions S."/>
        </authorList>
    </citation>
    <scope>NUCLEOTIDE SEQUENCE [LARGE SCALE GENOMIC DNA]</scope>
    <source>
        <strain evidence="3">DSM 11032</strain>
    </source>
</reference>
<accession>A0A1M7SVT1</accession>
<feature type="chain" id="PRO_5009929305" description="Group 4 capsule polysaccharide lipoprotein gfcB, YjbF" evidence="1">
    <location>
        <begin position="21"/>
        <end position="282"/>
    </location>
</feature>
<proteinExistence type="predicted"/>
<keyword evidence="1" id="KW-0732">Signal</keyword>
<evidence type="ECO:0000256" key="1">
    <source>
        <dbReference type="SAM" id="SignalP"/>
    </source>
</evidence>
<dbReference type="AlphaFoldDB" id="A0A1M7SVT1"/>
<dbReference type="EMBL" id="FRDF01000015">
    <property type="protein sequence ID" value="SHN62579.1"/>
    <property type="molecule type" value="Genomic_DNA"/>
</dbReference>